<accession>A0ABS4K9P8</accession>
<proteinExistence type="predicted"/>
<reference evidence="1 2" key="1">
    <citation type="submission" date="2021-03" db="EMBL/GenBank/DDBJ databases">
        <title>Genomic Encyclopedia of Type Strains, Phase IV (KMG-IV): sequencing the most valuable type-strain genomes for metagenomic binning, comparative biology and taxonomic classification.</title>
        <authorList>
            <person name="Goeker M."/>
        </authorList>
    </citation>
    <scope>NUCLEOTIDE SEQUENCE [LARGE SCALE GENOMIC DNA]</scope>
    <source>
        <strain evidence="1 2">DSM 27563</strain>
    </source>
</reference>
<dbReference type="SUPFAM" id="SSF56281">
    <property type="entry name" value="Metallo-hydrolase/oxidoreductase"/>
    <property type="match status" value="1"/>
</dbReference>
<dbReference type="Proteomes" id="UP001519306">
    <property type="component" value="Unassembled WGS sequence"/>
</dbReference>
<dbReference type="Gene3D" id="3.60.15.10">
    <property type="entry name" value="Ribonuclease Z/Hydroxyacylglutathione hydrolase-like"/>
    <property type="match status" value="1"/>
</dbReference>
<dbReference type="EMBL" id="JAGGLJ010000001">
    <property type="protein sequence ID" value="MBP2024494.1"/>
    <property type="molecule type" value="Genomic_DNA"/>
</dbReference>
<sequence length="161" mass="18795">MSALDAKTIVHKKTNEKLEEMSKWSWNIEDMNYRLSNNIDIPFAHDNILKEFDDLSKIKILKGDIEFEDNLKFDLGNLVVEIFHTEAPHSNDSVLIYVPKDKVLFLGDSISKDYYNNMYYDLEKLNILIKNLESIDFEIGILGHNDPIKKEDLINILKSFL</sequence>
<gene>
    <name evidence="1" type="ORF">J2Z71_000009</name>
</gene>
<dbReference type="InterPro" id="IPR036866">
    <property type="entry name" value="RibonucZ/Hydroxyglut_hydro"/>
</dbReference>
<comment type="caution">
    <text evidence="1">The sequence shown here is derived from an EMBL/GenBank/DDBJ whole genome shotgun (WGS) entry which is preliminary data.</text>
</comment>
<name>A0ABS4K9P8_9FIRM</name>
<evidence type="ECO:0000313" key="1">
    <source>
        <dbReference type="EMBL" id="MBP2024494.1"/>
    </source>
</evidence>
<organism evidence="1 2">
    <name type="scientific">Peptoniphilus stercorisuis</name>
    <dbReference type="NCBI Taxonomy" id="1436965"/>
    <lineage>
        <taxon>Bacteria</taxon>
        <taxon>Bacillati</taxon>
        <taxon>Bacillota</taxon>
        <taxon>Tissierellia</taxon>
        <taxon>Tissierellales</taxon>
        <taxon>Peptoniphilaceae</taxon>
        <taxon>Peptoniphilus</taxon>
    </lineage>
</organism>
<keyword evidence="2" id="KW-1185">Reference proteome</keyword>
<dbReference type="RefSeq" id="WP_210059803.1">
    <property type="nucleotide sequence ID" value="NZ_JAGGLJ010000001.1"/>
</dbReference>
<evidence type="ECO:0000313" key="2">
    <source>
        <dbReference type="Proteomes" id="UP001519306"/>
    </source>
</evidence>
<protein>
    <submittedName>
        <fullName evidence="1">Glyoxylase-like metal-dependent hydrolase (Beta-lactamase superfamily II)</fullName>
    </submittedName>
</protein>